<evidence type="ECO:0000313" key="2">
    <source>
        <dbReference type="EMBL" id="NKY34817.1"/>
    </source>
</evidence>
<organism evidence="2 3">
    <name type="scientific">Nocardia speluncae</name>
    <dbReference type="NCBI Taxonomy" id="419477"/>
    <lineage>
        <taxon>Bacteria</taxon>
        <taxon>Bacillati</taxon>
        <taxon>Actinomycetota</taxon>
        <taxon>Actinomycetes</taxon>
        <taxon>Mycobacteriales</taxon>
        <taxon>Nocardiaceae</taxon>
        <taxon>Nocardia</taxon>
    </lineage>
</organism>
<dbReference type="EMBL" id="JAAXOO010000004">
    <property type="protein sequence ID" value="NKY34817.1"/>
    <property type="molecule type" value="Genomic_DNA"/>
</dbReference>
<dbReference type="AlphaFoldDB" id="A0A846XH59"/>
<proteinExistence type="predicted"/>
<comment type="caution">
    <text evidence="2">The sequence shown here is derived from an EMBL/GenBank/DDBJ whole genome shotgun (WGS) entry which is preliminary data.</text>
</comment>
<feature type="compositionally biased region" description="Polar residues" evidence="1">
    <location>
        <begin position="1"/>
        <end position="14"/>
    </location>
</feature>
<sequence>MTETTGPTLRSTPLQYRVPEPGTRQMGYRDAGHSPRLRVALTTGDDLLARIPDSDVATFRGDAYRRLTPAEFARVDAVYTQGLEAACRWFTTRSGQPCRHNLDSRTDPIWFGRNEVAWADRMRTVLRPRPAARRFPPARAVGPTDEWLDILGLYRFLGGFVAGSRGRGHTVVRLRGAQAAFLLHGMRLELPPDLNYSVGTGMTTVRLDTRTVEWIRARTADPVDAAALATMLFTGATAVELGCVPRVASTGDALVFTGPIGYSQAADVYVWVIPPAARPLLEDACAYRENHPEGGLKLFTGAIGAAGARLRDTAAHCGIALPESHHWHRSWIRQSGLLRGQEQPEYVRNTDLLFGLRLVSRPGPERGE</sequence>
<protein>
    <submittedName>
        <fullName evidence="2">Uncharacterized protein</fullName>
    </submittedName>
</protein>
<keyword evidence="3" id="KW-1185">Reference proteome</keyword>
<evidence type="ECO:0000256" key="1">
    <source>
        <dbReference type="SAM" id="MobiDB-lite"/>
    </source>
</evidence>
<accession>A0A846XH59</accession>
<name>A0A846XH59_9NOCA</name>
<feature type="region of interest" description="Disordered" evidence="1">
    <location>
        <begin position="1"/>
        <end position="30"/>
    </location>
</feature>
<reference evidence="2 3" key="1">
    <citation type="submission" date="2020-04" db="EMBL/GenBank/DDBJ databases">
        <title>MicrobeNet Type strains.</title>
        <authorList>
            <person name="Nicholson A.C."/>
        </authorList>
    </citation>
    <scope>NUCLEOTIDE SEQUENCE [LARGE SCALE GENOMIC DNA]</scope>
    <source>
        <strain evidence="2 3">DSM 45078</strain>
    </source>
</reference>
<gene>
    <name evidence="2" type="ORF">HGA13_17310</name>
</gene>
<dbReference type="RefSeq" id="WP_157112823.1">
    <property type="nucleotide sequence ID" value="NZ_JAAXOO010000004.1"/>
</dbReference>
<dbReference type="Proteomes" id="UP000565715">
    <property type="component" value="Unassembled WGS sequence"/>
</dbReference>
<evidence type="ECO:0000313" key="3">
    <source>
        <dbReference type="Proteomes" id="UP000565715"/>
    </source>
</evidence>